<reference evidence="15" key="1">
    <citation type="submission" date="2020-06" db="EMBL/GenBank/DDBJ databases">
        <title>Draft genomic sequecing of Geomonas sp. Red736.</title>
        <authorList>
            <person name="Itoh H."/>
            <person name="Xu Z.X."/>
            <person name="Ushijima N."/>
            <person name="Masuda Y."/>
            <person name="Shiratori Y."/>
            <person name="Senoo K."/>
        </authorList>
    </citation>
    <scope>NUCLEOTIDE SEQUENCE [LARGE SCALE GENOMIC DNA]</scope>
    <source>
        <strain evidence="15">Red736</strain>
    </source>
</reference>
<dbReference type="PANTHER" id="PTHR47861">
    <property type="entry name" value="FKBP-TYPE PEPTIDYL-PROLYL CIS-TRANS ISOMERASE SLYD"/>
    <property type="match status" value="1"/>
</dbReference>
<evidence type="ECO:0000313" key="14">
    <source>
        <dbReference type="EMBL" id="UPU37234.1"/>
    </source>
</evidence>
<dbReference type="GO" id="GO:0003755">
    <property type="term" value="F:peptidyl-prolyl cis-trans isomerase activity"/>
    <property type="evidence" value="ECO:0007669"/>
    <property type="project" value="UniProtKB-UniRule"/>
</dbReference>
<evidence type="ECO:0000256" key="11">
    <source>
        <dbReference type="SAM" id="MobiDB-lite"/>
    </source>
</evidence>
<feature type="domain" description="PPIase FKBP-type" evidence="12">
    <location>
        <begin position="7"/>
        <end position="72"/>
    </location>
</feature>
<keyword evidence="4" id="KW-0963">Cytoplasm</keyword>
<protein>
    <recommendedName>
        <fullName evidence="10">Peptidyl-prolyl cis-trans isomerase</fullName>
        <ecNumber evidence="10">5.2.1.8</ecNumber>
    </recommendedName>
</protein>
<sequence>MPTVKYGSTVQVHYTALRKNGEVVESTAGGDPLRITVGAGKVMRGLEEALEGMSAGESKRVTVPPDKAYGRRDPSAVSRFSRDSAAPIGGSATEMQHEVVNQGTTAEFSIVTTDRGMNLDRNPHLAGEEIVLQIDVVEIENT</sequence>
<dbReference type="AlphaFoldDB" id="A0A6V8MY28"/>
<dbReference type="Proteomes" id="UP000568888">
    <property type="component" value="Unassembled WGS sequence"/>
</dbReference>
<evidence type="ECO:0000256" key="1">
    <source>
        <dbReference type="ARBA" id="ARBA00000971"/>
    </source>
</evidence>
<keyword evidence="5 9" id="KW-0697">Rotamase</keyword>
<dbReference type="SUPFAM" id="SSF54534">
    <property type="entry name" value="FKBP-like"/>
    <property type="match status" value="1"/>
</dbReference>
<dbReference type="PANTHER" id="PTHR47861:SF3">
    <property type="entry name" value="FKBP-TYPE PEPTIDYL-PROLYL CIS-TRANS ISOMERASE SLYD"/>
    <property type="match status" value="1"/>
</dbReference>
<dbReference type="RefSeq" id="WP_183348901.1">
    <property type="nucleotide sequence ID" value="NZ_BLXY01000007.1"/>
</dbReference>
<evidence type="ECO:0000313" key="15">
    <source>
        <dbReference type="Proteomes" id="UP000568888"/>
    </source>
</evidence>
<dbReference type="EC" id="5.2.1.8" evidence="10"/>
<dbReference type="EMBL" id="BLXY01000007">
    <property type="protein sequence ID" value="GFO65128.1"/>
    <property type="molecule type" value="Genomic_DNA"/>
</dbReference>
<reference evidence="13" key="2">
    <citation type="journal article" date="2021" name="Int. J. Syst. Evol. Microbiol.">
        <title>Geomonas silvestris sp. nov., Geomonas paludis sp. nov. and Geomonas limicola sp. nov., isolated from terrestrial environments, and emended description of the genus Geomonas.</title>
        <authorList>
            <person name="Itoh H."/>
            <person name="Xu Z."/>
            <person name="Masuda Y."/>
            <person name="Ushijima N."/>
            <person name="Hayakawa C."/>
            <person name="Shiratori Y."/>
            <person name="Senoo K."/>
        </authorList>
    </citation>
    <scope>NUCLEOTIDE SEQUENCE</scope>
    <source>
        <strain evidence="13">Red736</strain>
    </source>
</reference>
<dbReference type="GO" id="GO:0005737">
    <property type="term" value="C:cytoplasm"/>
    <property type="evidence" value="ECO:0007669"/>
    <property type="project" value="UniProtKB-SubCell"/>
</dbReference>
<dbReference type="PROSITE" id="PS50059">
    <property type="entry name" value="FKBP_PPIASE"/>
    <property type="match status" value="1"/>
</dbReference>
<evidence type="ECO:0000313" key="16">
    <source>
        <dbReference type="Proteomes" id="UP000831485"/>
    </source>
</evidence>
<accession>A0A6V8MY28</accession>
<evidence type="ECO:0000256" key="4">
    <source>
        <dbReference type="ARBA" id="ARBA00022490"/>
    </source>
</evidence>
<evidence type="ECO:0000256" key="2">
    <source>
        <dbReference type="ARBA" id="ARBA00004496"/>
    </source>
</evidence>
<evidence type="ECO:0000256" key="9">
    <source>
        <dbReference type="PROSITE-ProRule" id="PRU00277"/>
    </source>
</evidence>
<comment type="function">
    <text evidence="8">Also involved in hydrogenase metallocenter assembly, probably by participating in the nickel insertion step. This function in hydrogenase biosynthesis requires chaperone activity and the presence of the metal-binding domain, but not PPIase activity.</text>
</comment>
<evidence type="ECO:0000256" key="3">
    <source>
        <dbReference type="ARBA" id="ARBA00006577"/>
    </source>
</evidence>
<evidence type="ECO:0000256" key="8">
    <source>
        <dbReference type="ARBA" id="ARBA00037071"/>
    </source>
</evidence>
<dbReference type="EMBL" id="CP096574">
    <property type="protein sequence ID" value="UPU37234.1"/>
    <property type="molecule type" value="Genomic_DNA"/>
</dbReference>
<evidence type="ECO:0000259" key="12">
    <source>
        <dbReference type="PROSITE" id="PS50059"/>
    </source>
</evidence>
<dbReference type="Proteomes" id="UP000831485">
    <property type="component" value="Chromosome"/>
</dbReference>
<dbReference type="Gene3D" id="3.10.50.40">
    <property type="match status" value="1"/>
</dbReference>
<evidence type="ECO:0000256" key="5">
    <source>
        <dbReference type="ARBA" id="ARBA00023110"/>
    </source>
</evidence>
<gene>
    <name evidence="13" type="ORF">GMPD_30470</name>
    <name evidence="14" type="ORF">M1B72_05870</name>
</gene>
<reference evidence="14" key="3">
    <citation type="submission" date="2022-04" db="EMBL/GenBank/DDBJ databases">
        <authorList>
            <person name="Liu G."/>
        </authorList>
    </citation>
    <scope>NUCLEOTIDE SEQUENCE</scope>
    <source>
        <strain evidence="14">RG22</strain>
    </source>
</reference>
<dbReference type="InterPro" id="IPR001179">
    <property type="entry name" value="PPIase_FKBP_dom"/>
</dbReference>
<comment type="similarity">
    <text evidence="3 10">Belongs to the FKBP-type PPIase family.</text>
</comment>
<keyword evidence="16" id="KW-1185">Reference proteome</keyword>
<dbReference type="Pfam" id="PF00254">
    <property type="entry name" value="FKBP_C"/>
    <property type="match status" value="1"/>
</dbReference>
<evidence type="ECO:0000313" key="13">
    <source>
        <dbReference type="EMBL" id="GFO65128.1"/>
    </source>
</evidence>
<dbReference type="InterPro" id="IPR046357">
    <property type="entry name" value="PPIase_dom_sf"/>
</dbReference>
<proteinExistence type="inferred from homology"/>
<dbReference type="GO" id="GO:0042026">
    <property type="term" value="P:protein refolding"/>
    <property type="evidence" value="ECO:0007669"/>
    <property type="project" value="UniProtKB-ARBA"/>
</dbReference>
<evidence type="ECO:0000256" key="6">
    <source>
        <dbReference type="ARBA" id="ARBA00023186"/>
    </source>
</evidence>
<evidence type="ECO:0000256" key="10">
    <source>
        <dbReference type="RuleBase" id="RU003915"/>
    </source>
</evidence>
<keyword evidence="7 9" id="KW-0413">Isomerase</keyword>
<name>A0A6V8MY28_9BACT</name>
<comment type="subcellular location">
    <subcellularLocation>
        <location evidence="2">Cytoplasm</location>
    </subcellularLocation>
</comment>
<evidence type="ECO:0000256" key="7">
    <source>
        <dbReference type="ARBA" id="ARBA00023235"/>
    </source>
</evidence>
<organism evidence="13 15">
    <name type="scientific">Geomonas paludis</name>
    <dbReference type="NCBI Taxonomy" id="2740185"/>
    <lineage>
        <taxon>Bacteria</taxon>
        <taxon>Pseudomonadati</taxon>
        <taxon>Thermodesulfobacteriota</taxon>
        <taxon>Desulfuromonadia</taxon>
        <taxon>Geobacterales</taxon>
        <taxon>Geobacteraceae</taxon>
        <taxon>Geomonas</taxon>
    </lineage>
</organism>
<feature type="region of interest" description="Disordered" evidence="11">
    <location>
        <begin position="53"/>
        <end position="91"/>
    </location>
</feature>
<comment type="catalytic activity">
    <reaction evidence="1 9 10">
        <text>[protein]-peptidylproline (omega=180) = [protein]-peptidylproline (omega=0)</text>
        <dbReference type="Rhea" id="RHEA:16237"/>
        <dbReference type="Rhea" id="RHEA-COMP:10747"/>
        <dbReference type="Rhea" id="RHEA-COMP:10748"/>
        <dbReference type="ChEBI" id="CHEBI:83833"/>
        <dbReference type="ChEBI" id="CHEBI:83834"/>
        <dbReference type="EC" id="5.2.1.8"/>
    </reaction>
</comment>
<keyword evidence="6" id="KW-0143">Chaperone</keyword>